<dbReference type="GO" id="GO:0016020">
    <property type="term" value="C:membrane"/>
    <property type="evidence" value="ECO:0007669"/>
    <property type="project" value="UniProtKB-SubCell"/>
</dbReference>
<dbReference type="PROSITE" id="PS00409">
    <property type="entry name" value="PROKAR_NTER_METHYL"/>
    <property type="match status" value="1"/>
</dbReference>
<dbReference type="NCBIfam" id="TIGR02532">
    <property type="entry name" value="IV_pilin_GFxxxE"/>
    <property type="match status" value="1"/>
</dbReference>
<evidence type="ECO:0000256" key="3">
    <source>
        <dbReference type="ARBA" id="ARBA00022692"/>
    </source>
</evidence>
<evidence type="ECO:0000256" key="2">
    <source>
        <dbReference type="ARBA" id="ARBA00022481"/>
    </source>
</evidence>
<accession>A0AAE3HLE2</accession>
<evidence type="ECO:0000256" key="4">
    <source>
        <dbReference type="ARBA" id="ARBA00022989"/>
    </source>
</evidence>
<dbReference type="Proteomes" id="UP001204445">
    <property type="component" value="Unassembled WGS sequence"/>
</dbReference>
<dbReference type="AlphaFoldDB" id="A0AAE3HLE2"/>
<evidence type="ECO:0000256" key="5">
    <source>
        <dbReference type="ARBA" id="ARBA00023136"/>
    </source>
</evidence>
<keyword evidence="3 6" id="KW-0812">Transmembrane</keyword>
<dbReference type="EMBL" id="JANUCT010000024">
    <property type="protein sequence ID" value="MCS3904485.1"/>
    <property type="molecule type" value="Genomic_DNA"/>
</dbReference>
<evidence type="ECO:0000313" key="7">
    <source>
        <dbReference type="EMBL" id="MCS3904485.1"/>
    </source>
</evidence>
<evidence type="ECO:0000256" key="1">
    <source>
        <dbReference type="ARBA" id="ARBA00004167"/>
    </source>
</evidence>
<feature type="transmembrane region" description="Helical" evidence="6">
    <location>
        <begin position="7"/>
        <end position="27"/>
    </location>
</feature>
<comment type="subcellular location">
    <subcellularLocation>
        <location evidence="1">Membrane</location>
        <topology evidence="1">Single-pass membrane protein</topology>
    </subcellularLocation>
</comment>
<sequence>MKKQQSGFTLIELVVVIVILGILAAVATPRFVNLTDDARQAVVDGVKGAFLSQAVVNLGSNQGADTCANVLADLIVEAPVTISGGADAGTLTVTHDDDNTITSTATISSDLCTGDV</sequence>
<dbReference type="PANTHER" id="PTHR30093">
    <property type="entry name" value="GENERAL SECRETION PATHWAY PROTEIN G"/>
    <property type="match status" value="1"/>
</dbReference>
<reference evidence="7" key="1">
    <citation type="submission" date="2022-08" db="EMBL/GenBank/DDBJ databases">
        <title>Genomic Encyclopedia of Type Strains, Phase III (KMG-III): the genomes of soil and plant-associated and newly described type strains.</title>
        <authorList>
            <person name="Whitman W."/>
        </authorList>
    </citation>
    <scope>NUCLEOTIDE SEQUENCE</scope>
    <source>
        <strain evidence="7">HMT 1</strain>
    </source>
</reference>
<dbReference type="InterPro" id="IPR045584">
    <property type="entry name" value="Pilin-like"/>
</dbReference>
<evidence type="ECO:0000313" key="8">
    <source>
        <dbReference type="Proteomes" id="UP001204445"/>
    </source>
</evidence>
<keyword evidence="4 6" id="KW-1133">Transmembrane helix</keyword>
<dbReference type="Pfam" id="PF07963">
    <property type="entry name" value="N_methyl"/>
    <property type="match status" value="1"/>
</dbReference>
<dbReference type="SUPFAM" id="SSF54523">
    <property type="entry name" value="Pili subunits"/>
    <property type="match status" value="1"/>
</dbReference>
<proteinExistence type="predicted"/>
<name>A0AAE3HLE2_9GAMM</name>
<dbReference type="RefSeq" id="WP_407660096.1">
    <property type="nucleotide sequence ID" value="NZ_JANUCT010000024.1"/>
</dbReference>
<dbReference type="PANTHER" id="PTHR30093:SF44">
    <property type="entry name" value="TYPE II SECRETION SYSTEM CORE PROTEIN G"/>
    <property type="match status" value="1"/>
</dbReference>
<keyword evidence="5 6" id="KW-0472">Membrane</keyword>
<dbReference type="InterPro" id="IPR012902">
    <property type="entry name" value="N_methyl_site"/>
</dbReference>
<organism evidence="7 8">
    <name type="scientific">Methylohalomonas lacus</name>
    <dbReference type="NCBI Taxonomy" id="398773"/>
    <lineage>
        <taxon>Bacteria</taxon>
        <taxon>Pseudomonadati</taxon>
        <taxon>Pseudomonadota</taxon>
        <taxon>Gammaproteobacteria</taxon>
        <taxon>Methylohalomonadales</taxon>
        <taxon>Methylohalomonadaceae</taxon>
        <taxon>Methylohalomonas</taxon>
    </lineage>
</organism>
<evidence type="ECO:0000256" key="6">
    <source>
        <dbReference type="SAM" id="Phobius"/>
    </source>
</evidence>
<dbReference type="Gene3D" id="3.30.700.10">
    <property type="entry name" value="Glycoprotein, Type 4 Pilin"/>
    <property type="match status" value="1"/>
</dbReference>
<keyword evidence="2" id="KW-0488">Methylation</keyword>
<gene>
    <name evidence="7" type="ORF">J2T55_002521</name>
</gene>
<protein>
    <submittedName>
        <fullName evidence="7">MSHA pilin protein MshA</fullName>
    </submittedName>
</protein>
<comment type="caution">
    <text evidence="7">The sequence shown here is derived from an EMBL/GenBank/DDBJ whole genome shotgun (WGS) entry which is preliminary data.</text>
</comment>
<keyword evidence="8" id="KW-1185">Reference proteome</keyword>